<organism evidence="1 2">
    <name type="scientific">Ammoniphilus oxalaticus</name>
    <dbReference type="NCBI Taxonomy" id="66863"/>
    <lineage>
        <taxon>Bacteria</taxon>
        <taxon>Bacillati</taxon>
        <taxon>Bacillota</taxon>
        <taxon>Bacilli</taxon>
        <taxon>Bacillales</taxon>
        <taxon>Paenibacillaceae</taxon>
        <taxon>Aneurinibacillus group</taxon>
        <taxon>Ammoniphilus</taxon>
    </lineage>
</organism>
<protein>
    <submittedName>
        <fullName evidence="1">Uncharacterized protein</fullName>
    </submittedName>
</protein>
<reference evidence="1 2" key="1">
    <citation type="submission" date="2016-08" db="EMBL/GenBank/DDBJ databases">
        <title>Novel Firmicute Genomes.</title>
        <authorList>
            <person name="Poppleton D.I."/>
            <person name="Gribaldo S."/>
        </authorList>
    </citation>
    <scope>NUCLEOTIDE SEQUENCE [LARGE SCALE GENOMIC DNA]</scope>
    <source>
        <strain evidence="1 2">RAOx-1</strain>
    </source>
</reference>
<name>A0A419SN71_9BACL</name>
<keyword evidence="2" id="KW-1185">Reference proteome</keyword>
<sequence>MINALYEKMVEYLNMEDEIDFKEFDGYYKQTLRELEANYEKYDQQQGLHALFVMDNLKANSESRTQRKFPEAKKYKKISQRTHIWVEALFAQLVKLGMNEQQIQEQMEKMYEDA</sequence>
<comment type="caution">
    <text evidence="1">The sequence shown here is derived from an EMBL/GenBank/DDBJ whole genome shotgun (WGS) entry which is preliminary data.</text>
</comment>
<dbReference type="OrthoDB" id="1787088at2"/>
<evidence type="ECO:0000313" key="2">
    <source>
        <dbReference type="Proteomes" id="UP000284219"/>
    </source>
</evidence>
<accession>A0A419SN71</accession>
<proteinExistence type="predicted"/>
<dbReference type="EMBL" id="MCHY01000006">
    <property type="protein sequence ID" value="RKD25659.1"/>
    <property type="molecule type" value="Genomic_DNA"/>
</dbReference>
<dbReference type="RefSeq" id="WP_120188330.1">
    <property type="nucleotide sequence ID" value="NZ_MCHY01000006.1"/>
</dbReference>
<evidence type="ECO:0000313" key="1">
    <source>
        <dbReference type="EMBL" id="RKD25659.1"/>
    </source>
</evidence>
<dbReference type="Proteomes" id="UP000284219">
    <property type="component" value="Unassembled WGS sequence"/>
</dbReference>
<dbReference type="AlphaFoldDB" id="A0A419SN71"/>
<gene>
    <name evidence="1" type="ORF">BEP19_01580</name>
</gene>